<gene>
    <name evidence="4" type="ordered locus">HH_1498</name>
</gene>
<accession>Q7VG26</accession>
<dbReference type="GO" id="GO:0009228">
    <property type="term" value="P:thiamine biosynthetic process"/>
    <property type="evidence" value="ECO:0007669"/>
    <property type="project" value="UniProtKB-KW"/>
</dbReference>
<keyword evidence="5" id="KW-1185">Reference proteome</keyword>
<dbReference type="InterPro" id="IPR036206">
    <property type="entry name" value="ThiamineP_synth_sf"/>
</dbReference>
<dbReference type="EMBL" id="AE017125">
    <property type="protein sequence ID" value="AAP78095.1"/>
    <property type="molecule type" value="Genomic_DNA"/>
</dbReference>
<dbReference type="InterPro" id="IPR013785">
    <property type="entry name" value="Aldolase_TIM"/>
</dbReference>
<dbReference type="RefSeq" id="WP_011116338.1">
    <property type="nucleotide sequence ID" value="NC_004917.1"/>
</dbReference>
<dbReference type="PANTHER" id="PTHR20857">
    <property type="entry name" value="THIAMINE-PHOSPHATE PYROPHOSPHORYLASE"/>
    <property type="match status" value="1"/>
</dbReference>
<sequence>MKNTDFITLLITPHINGAYLENLQLKIQSLSVDWIMYRHQNSEWIESFTQSLSFLHKPLLLNIPFKNTEEILQLSKDFAGVHLKSIYLSWITPLRESYLALGEKKIIGYSAHSIDEVTYALACGADYCTLSPIFSTPNKGTPLGMEVFYQIPKSLRSRIIALGGINNYHIPLLKELGLLGFAGIRCFEETNENHRGVAD</sequence>
<organism evidence="4 5">
    <name type="scientific">Helicobacter hepaticus (strain ATCC 51449 / 3B1)</name>
    <dbReference type="NCBI Taxonomy" id="235279"/>
    <lineage>
        <taxon>Bacteria</taxon>
        <taxon>Pseudomonadati</taxon>
        <taxon>Campylobacterota</taxon>
        <taxon>Epsilonproteobacteria</taxon>
        <taxon>Campylobacterales</taxon>
        <taxon>Helicobacteraceae</taxon>
        <taxon>Helicobacter</taxon>
    </lineage>
</organism>
<evidence type="ECO:0000256" key="1">
    <source>
        <dbReference type="ARBA" id="ARBA00004948"/>
    </source>
</evidence>
<dbReference type="CDD" id="cd00564">
    <property type="entry name" value="TMP_TenI"/>
    <property type="match status" value="1"/>
</dbReference>
<dbReference type="AlphaFoldDB" id="Q7VG26"/>
<dbReference type="OrthoDB" id="5347413at2"/>
<dbReference type="KEGG" id="hhe:HH_1498"/>
<dbReference type="HOGENOM" id="CLU_018272_5_0_7"/>
<keyword evidence="2" id="KW-0784">Thiamine biosynthesis</keyword>
<dbReference type="GO" id="GO:0005737">
    <property type="term" value="C:cytoplasm"/>
    <property type="evidence" value="ECO:0007669"/>
    <property type="project" value="TreeGrafter"/>
</dbReference>
<dbReference type="eggNOG" id="COG0352">
    <property type="taxonomic scope" value="Bacteria"/>
</dbReference>
<reference evidence="4 5" key="1">
    <citation type="journal article" date="2003" name="Proc. Natl. Acad. Sci. U.S.A.">
        <title>The complete genome sequence of the carcinogenic bacterium Helicobacter hepaticus.</title>
        <authorList>
            <person name="Suerbaum S."/>
            <person name="Josenhans C."/>
            <person name="Sterzenbach T."/>
            <person name="Drescher B."/>
            <person name="Brandt P."/>
            <person name="Bell M."/>
            <person name="Droege M."/>
            <person name="Fartmann B."/>
            <person name="Fischer H.-P."/>
            <person name="Ge Z."/>
            <person name="Hoerster A."/>
            <person name="Holland R."/>
            <person name="Klein K."/>
            <person name="Koenig J."/>
            <person name="Macko L."/>
            <person name="Mendz G.L."/>
            <person name="Nyakatura G."/>
            <person name="Schauer D.B."/>
            <person name="Shen Z."/>
            <person name="Weber J."/>
            <person name="Frosch M."/>
            <person name="Fox J.G."/>
        </authorList>
    </citation>
    <scope>NUCLEOTIDE SEQUENCE [LARGE SCALE GENOMIC DNA]</scope>
    <source>
        <strain evidence="5">ATCC 51449 / 3B1</strain>
    </source>
</reference>
<dbReference type="Pfam" id="PF02581">
    <property type="entry name" value="TMP-TENI"/>
    <property type="match status" value="1"/>
</dbReference>
<dbReference type="STRING" id="235279.HH_1498"/>
<proteinExistence type="predicted"/>
<name>Q7VG26_HELHP</name>
<dbReference type="GO" id="GO:0004789">
    <property type="term" value="F:thiamine-phosphate diphosphorylase activity"/>
    <property type="evidence" value="ECO:0007669"/>
    <property type="project" value="TreeGrafter"/>
</dbReference>
<dbReference type="SUPFAM" id="SSF51391">
    <property type="entry name" value="Thiamin phosphate synthase"/>
    <property type="match status" value="1"/>
</dbReference>
<feature type="domain" description="Thiamine phosphate synthase/TenI" evidence="3">
    <location>
        <begin position="77"/>
        <end position="185"/>
    </location>
</feature>
<evidence type="ECO:0000313" key="4">
    <source>
        <dbReference type="EMBL" id="AAP78095.1"/>
    </source>
</evidence>
<evidence type="ECO:0000259" key="3">
    <source>
        <dbReference type="Pfam" id="PF02581"/>
    </source>
</evidence>
<dbReference type="InterPro" id="IPR022998">
    <property type="entry name" value="ThiamineP_synth_TenI"/>
</dbReference>
<dbReference type="Gene3D" id="3.20.20.70">
    <property type="entry name" value="Aldolase class I"/>
    <property type="match status" value="1"/>
</dbReference>
<protein>
    <recommendedName>
        <fullName evidence="3">Thiamine phosphate synthase/TenI domain-containing protein</fullName>
    </recommendedName>
</protein>
<dbReference type="Proteomes" id="UP000002495">
    <property type="component" value="Chromosome"/>
</dbReference>
<evidence type="ECO:0000313" key="5">
    <source>
        <dbReference type="Proteomes" id="UP000002495"/>
    </source>
</evidence>
<dbReference type="PANTHER" id="PTHR20857:SF23">
    <property type="entry name" value="THIAMINE BIOSYNTHETIC BIFUNCTIONAL ENZYME"/>
    <property type="match status" value="1"/>
</dbReference>
<comment type="pathway">
    <text evidence="1">Cofactor biosynthesis; thiamine diphosphate biosynthesis.</text>
</comment>
<evidence type="ECO:0000256" key="2">
    <source>
        <dbReference type="ARBA" id="ARBA00022977"/>
    </source>
</evidence>